<evidence type="ECO:0000313" key="15">
    <source>
        <dbReference type="EMBL" id="CDF38522.1"/>
    </source>
</evidence>
<evidence type="ECO:0000256" key="13">
    <source>
        <dbReference type="SAM" id="MobiDB-lite"/>
    </source>
</evidence>
<dbReference type="PANTHER" id="PTHR18937:SF172">
    <property type="entry name" value="STRUCTURAL MAINTENANCE OF CHROMOSOMES PROTEIN"/>
    <property type="match status" value="1"/>
</dbReference>
<evidence type="ECO:0000256" key="5">
    <source>
        <dbReference type="ARBA" id="ARBA00022776"/>
    </source>
</evidence>
<dbReference type="AlphaFoldDB" id="R7QJ47"/>
<dbReference type="STRING" id="2769.R7QJ47"/>
<dbReference type="PANTHER" id="PTHR18937">
    <property type="entry name" value="STRUCTURAL MAINTENANCE OF CHROMOSOMES SMC FAMILY MEMBER"/>
    <property type="match status" value="1"/>
</dbReference>
<keyword evidence="10" id="KW-0131">Cell cycle</keyword>
<evidence type="ECO:0000256" key="9">
    <source>
        <dbReference type="ARBA" id="ARBA00023242"/>
    </source>
</evidence>
<evidence type="ECO:0000256" key="10">
    <source>
        <dbReference type="ARBA" id="ARBA00023306"/>
    </source>
</evidence>
<evidence type="ECO:0000256" key="12">
    <source>
        <dbReference type="SAM" id="Coils"/>
    </source>
</evidence>
<dbReference type="Pfam" id="PF02463">
    <property type="entry name" value="SMC_N"/>
    <property type="match status" value="1"/>
</dbReference>
<feature type="region of interest" description="Disordered" evidence="13">
    <location>
        <begin position="1"/>
        <end position="38"/>
    </location>
</feature>
<organism evidence="15 16">
    <name type="scientific">Chondrus crispus</name>
    <name type="common">Carrageen Irish moss</name>
    <name type="synonym">Polymorpha crispa</name>
    <dbReference type="NCBI Taxonomy" id="2769"/>
    <lineage>
        <taxon>Eukaryota</taxon>
        <taxon>Rhodophyta</taxon>
        <taxon>Florideophyceae</taxon>
        <taxon>Rhodymeniophycidae</taxon>
        <taxon>Gigartinales</taxon>
        <taxon>Gigartinaceae</taxon>
        <taxon>Chondrus</taxon>
    </lineage>
</organism>
<dbReference type="Gene3D" id="3.30.70.1620">
    <property type="match status" value="1"/>
</dbReference>
<dbReference type="FunFam" id="3.40.50.300:FF:000481">
    <property type="entry name" value="Structural maintenance of chromosomes 4"/>
    <property type="match status" value="1"/>
</dbReference>
<feature type="compositionally biased region" description="Low complexity" evidence="13">
    <location>
        <begin position="1"/>
        <end position="12"/>
    </location>
</feature>
<evidence type="ECO:0000256" key="6">
    <source>
        <dbReference type="ARBA" id="ARBA00022840"/>
    </source>
</evidence>
<keyword evidence="6" id="KW-0067">ATP-binding</keyword>
<feature type="region of interest" description="Disordered" evidence="13">
    <location>
        <begin position="795"/>
        <end position="817"/>
    </location>
</feature>
<dbReference type="EMBL" id="HG001940">
    <property type="protein sequence ID" value="CDF38522.1"/>
    <property type="molecule type" value="Genomic_DNA"/>
</dbReference>
<dbReference type="Pfam" id="PF06470">
    <property type="entry name" value="SMC_hinge"/>
    <property type="match status" value="1"/>
</dbReference>
<evidence type="ECO:0000256" key="4">
    <source>
        <dbReference type="ARBA" id="ARBA00022741"/>
    </source>
</evidence>
<proteinExistence type="inferred from homology"/>
<feature type="compositionally biased region" description="Low complexity" evidence="13">
    <location>
        <begin position="805"/>
        <end position="817"/>
    </location>
</feature>
<dbReference type="GO" id="GO:0051301">
    <property type="term" value="P:cell division"/>
    <property type="evidence" value="ECO:0007669"/>
    <property type="project" value="UniProtKB-KW"/>
</dbReference>
<dbReference type="GO" id="GO:0007076">
    <property type="term" value="P:mitotic chromosome condensation"/>
    <property type="evidence" value="ECO:0007669"/>
    <property type="project" value="TreeGrafter"/>
</dbReference>
<keyword evidence="7 12" id="KW-0175">Coiled coil</keyword>
<evidence type="ECO:0000256" key="1">
    <source>
        <dbReference type="ARBA" id="ARBA00004123"/>
    </source>
</evidence>
<accession>R7QJ47</accession>
<protein>
    <recommendedName>
        <fullName evidence="11">Structural maintenance of chromosomes protein</fullName>
    </recommendedName>
</protein>
<feature type="region of interest" description="Disordered" evidence="13">
    <location>
        <begin position="664"/>
        <end position="687"/>
    </location>
</feature>
<evidence type="ECO:0000256" key="7">
    <source>
        <dbReference type="ARBA" id="ARBA00023054"/>
    </source>
</evidence>
<comment type="subcellular location">
    <subcellularLocation>
        <location evidence="1 11">Nucleus</location>
    </subcellularLocation>
</comment>
<feature type="compositionally biased region" description="Basic and acidic residues" evidence="13">
    <location>
        <begin position="936"/>
        <end position="947"/>
    </location>
</feature>
<dbReference type="PIRSF" id="PIRSF005719">
    <property type="entry name" value="SMC"/>
    <property type="match status" value="1"/>
</dbReference>
<sequence length="1216" mass="135870">MPDENSASQAAETAEEEIESDKEAAPTPVAPEVVPSTAPPSRLAIQRLRLENFKSYGGCIDVGPFHKSFSAIVGPNGSGKSNVIDAMLFVFGRRAKQLRHSKLSELLHNSSAYPKVQSATVTVYFHEIIDTGDGELDYEVVSGSEIAVGRTAFRNNTSKYYLNGKEVKMGRVVELLKSKGVDLDNNRFLILQGEVEQIAMMKPKAVSAHDDGLLEYLEDIIGSNRHIEAIGESARQMESLNEERGHKMNRVKAAEKERDALEKAKVEAEDYLDKERQLLTKKLKLNSARHQDVAMSFKSNSEKLAEATEKYEAFRNDVKEKEVGLKELEKTFKETQKSADVAIKTMNEAKDNYSAYERKDIKLREDIKALKAKEKKLKAAKETEPIRQRLEEKQLELLPFSEEVNKCRKDLEVNQSELKFLTEKLQAPSKNLSEATASLGRIEEEYHTARETLTCLETERGQIEQTIPGQKHAVIEKEAIVGDLSSSWSTMRKRVEEARSANDDLKTRSRLHAGILSASRNGELQGVVGRLGDLATVEPKYAAAVGAAAGSNLDCIVVQSAENAQACIQFLRRKNLGRATFVILDKIMYLRAQMQGWGSSPRRADGPRLFDFLQIADTEHCTAMYYSLRDTLVADSLESARRMAFKPTRQNRVVSLQGELIESSGAMTGGGRGPSRYRLGSGNANSSHLDQRELQNLVQRMDSAKEQIEAQTKTCQDTKRKGQLEKSVESSEKLLEKALAACEGLEAEITSLQEQIVASGGSSLQNAKEAVEKCHSEIADLTSVASRTSSRAAAAKKASEKAREATAAAEEAITSTQESIAEARRQSEEMLDDAEVVLRKYQDTEVVHKEWEEKVAKIQAEYSEVKNGLKQVRRKEVSLSEALQDVKRVAAHDKQELRILQKKEQNMKARLRKLSLVSVDMQVAADSADAEEKDVEETQKKSNEKENLVEEREELKMSAQDQKQLSMEITVLESELSKLSPNIGAIAEYQSKDAEYKSQVNELDALTANRDNARKQCDSLRKMRLDEFMAGFSVITLKLKELYQMITLGGDAELELVDSLDPFSEGIVFSVRPPKKSWKNISNLSGGEKTLSSLALVFALHHFKPTPLYFLDEIDAALDYKNVSIVANYVKDRTKNAQFIIISLRNNMFELADRLVGIYKTHNTTKSVTVDPAAFRDAIRGFSLSEPRQIKFLRAAQNHLPLIHNDSLLTLSRWMS</sequence>
<dbReference type="Gene3D" id="1.20.1060.20">
    <property type="match status" value="1"/>
</dbReference>
<feature type="region of interest" description="Disordered" evidence="13">
    <location>
        <begin position="928"/>
        <end position="947"/>
    </location>
</feature>
<feature type="coiled-coil region" evidence="12">
    <location>
        <begin position="237"/>
        <end position="383"/>
    </location>
</feature>
<keyword evidence="3" id="KW-0132">Cell division</keyword>
<evidence type="ECO:0000256" key="3">
    <source>
        <dbReference type="ARBA" id="ARBA00022618"/>
    </source>
</evidence>
<keyword evidence="8" id="KW-0226">DNA condensation</keyword>
<dbReference type="FunFam" id="3.40.50.300:FF:000585">
    <property type="entry name" value="Structural maintenance of chromosomes 4"/>
    <property type="match status" value="1"/>
</dbReference>
<feature type="domain" description="SMC hinge" evidence="14">
    <location>
        <begin position="525"/>
        <end position="644"/>
    </location>
</feature>
<reference evidence="16" key="1">
    <citation type="journal article" date="2013" name="Proc. Natl. Acad. Sci. U.S.A.">
        <title>Genome structure and metabolic features in the red seaweed Chondrus crispus shed light on evolution of the Archaeplastida.</title>
        <authorList>
            <person name="Collen J."/>
            <person name="Porcel B."/>
            <person name="Carre W."/>
            <person name="Ball S.G."/>
            <person name="Chaparro C."/>
            <person name="Tonon T."/>
            <person name="Barbeyron T."/>
            <person name="Michel G."/>
            <person name="Noel B."/>
            <person name="Valentin K."/>
            <person name="Elias M."/>
            <person name="Artiguenave F."/>
            <person name="Arun A."/>
            <person name="Aury J.M."/>
            <person name="Barbosa-Neto J.F."/>
            <person name="Bothwell J.H."/>
            <person name="Bouget F.Y."/>
            <person name="Brillet L."/>
            <person name="Cabello-Hurtado F."/>
            <person name="Capella-Gutierrez S."/>
            <person name="Charrier B."/>
            <person name="Cladiere L."/>
            <person name="Cock J.M."/>
            <person name="Coelho S.M."/>
            <person name="Colleoni C."/>
            <person name="Czjzek M."/>
            <person name="Da Silva C."/>
            <person name="Delage L."/>
            <person name="Denoeud F."/>
            <person name="Deschamps P."/>
            <person name="Dittami S.M."/>
            <person name="Gabaldon T."/>
            <person name="Gachon C.M."/>
            <person name="Groisillier A."/>
            <person name="Herve C."/>
            <person name="Jabbari K."/>
            <person name="Katinka M."/>
            <person name="Kloareg B."/>
            <person name="Kowalczyk N."/>
            <person name="Labadie K."/>
            <person name="Leblanc C."/>
            <person name="Lopez P.J."/>
            <person name="McLachlan D.H."/>
            <person name="Meslet-Cladiere L."/>
            <person name="Moustafa A."/>
            <person name="Nehr Z."/>
            <person name="Nyvall Collen P."/>
            <person name="Panaud O."/>
            <person name="Partensky F."/>
            <person name="Poulain J."/>
            <person name="Rensing S.A."/>
            <person name="Rousvoal S."/>
            <person name="Samson G."/>
            <person name="Symeonidi A."/>
            <person name="Weissenbach J."/>
            <person name="Zambounis A."/>
            <person name="Wincker P."/>
            <person name="Boyen C."/>
        </authorList>
    </citation>
    <scope>NUCLEOTIDE SEQUENCE [LARGE SCALE GENOMIC DNA]</scope>
    <source>
        <strain evidence="16">cv. Stackhouse</strain>
    </source>
</reference>
<evidence type="ECO:0000256" key="11">
    <source>
        <dbReference type="PIRNR" id="PIRNR005719"/>
    </source>
</evidence>
<dbReference type="GO" id="GO:0000796">
    <property type="term" value="C:condensin complex"/>
    <property type="evidence" value="ECO:0007669"/>
    <property type="project" value="TreeGrafter"/>
</dbReference>
<dbReference type="InterPro" id="IPR003395">
    <property type="entry name" value="RecF/RecN/SMC_N"/>
</dbReference>
<name>R7QJ47_CHOCR</name>
<dbReference type="GeneID" id="17326132"/>
<dbReference type="OMA" id="CPALDNM"/>
<dbReference type="RefSeq" id="XP_005718415.1">
    <property type="nucleotide sequence ID" value="XM_005718358.1"/>
</dbReference>
<evidence type="ECO:0000259" key="14">
    <source>
        <dbReference type="SMART" id="SM00968"/>
    </source>
</evidence>
<dbReference type="GO" id="GO:0005634">
    <property type="term" value="C:nucleus"/>
    <property type="evidence" value="ECO:0007669"/>
    <property type="project" value="UniProtKB-SubCell"/>
</dbReference>
<dbReference type="InterPro" id="IPR027417">
    <property type="entry name" value="P-loop_NTPase"/>
</dbReference>
<feature type="coiled-coil region" evidence="12">
    <location>
        <begin position="996"/>
        <end position="1023"/>
    </location>
</feature>
<comment type="similarity">
    <text evidence="2">Belongs to the SMC family. SMC4 subfamily.</text>
</comment>
<keyword evidence="9 11" id="KW-0539">Nucleus</keyword>
<evidence type="ECO:0000256" key="8">
    <source>
        <dbReference type="ARBA" id="ARBA00023067"/>
    </source>
</evidence>
<evidence type="ECO:0000256" key="2">
    <source>
        <dbReference type="ARBA" id="ARBA00006005"/>
    </source>
</evidence>
<dbReference type="Gramene" id="CDF38522">
    <property type="protein sequence ID" value="CDF38522"/>
    <property type="gene ID" value="CHC_T00006242001"/>
</dbReference>
<keyword evidence="4" id="KW-0547">Nucleotide-binding</keyword>
<dbReference type="InterPro" id="IPR010935">
    <property type="entry name" value="SMC_hinge"/>
</dbReference>
<keyword evidence="5" id="KW-0498">Mitosis</keyword>
<dbReference type="InterPro" id="IPR036277">
    <property type="entry name" value="SMC_hinge_sf"/>
</dbReference>
<dbReference type="GO" id="GO:0005524">
    <property type="term" value="F:ATP binding"/>
    <property type="evidence" value="ECO:0007669"/>
    <property type="project" value="UniProtKB-KW"/>
</dbReference>
<dbReference type="SMART" id="SM00968">
    <property type="entry name" value="SMC_hinge"/>
    <property type="match status" value="1"/>
</dbReference>
<dbReference type="OrthoDB" id="4898at2759"/>
<dbReference type="InterPro" id="IPR024704">
    <property type="entry name" value="SMC"/>
</dbReference>
<dbReference type="PhylomeDB" id="R7QJ47"/>
<keyword evidence="16" id="KW-1185">Reference proteome</keyword>
<gene>
    <name evidence="15" type="ORF">CHC_T00006242001</name>
</gene>
<dbReference type="GO" id="GO:0016887">
    <property type="term" value="F:ATP hydrolysis activity"/>
    <property type="evidence" value="ECO:0007669"/>
    <property type="project" value="InterPro"/>
</dbReference>
<dbReference type="Gene3D" id="3.40.50.300">
    <property type="entry name" value="P-loop containing nucleotide triphosphate hydrolases"/>
    <property type="match status" value="2"/>
</dbReference>
<feature type="compositionally biased region" description="Low complexity" evidence="13">
    <location>
        <begin position="25"/>
        <end position="38"/>
    </location>
</feature>
<evidence type="ECO:0000313" key="16">
    <source>
        <dbReference type="Proteomes" id="UP000012073"/>
    </source>
</evidence>
<dbReference type="SUPFAM" id="SSF52540">
    <property type="entry name" value="P-loop containing nucleoside triphosphate hydrolases"/>
    <property type="match status" value="1"/>
</dbReference>
<dbReference type="KEGG" id="ccp:CHC_T00006242001"/>
<dbReference type="SUPFAM" id="SSF75553">
    <property type="entry name" value="Smc hinge domain"/>
    <property type="match status" value="1"/>
</dbReference>
<dbReference type="Proteomes" id="UP000012073">
    <property type="component" value="Unassembled WGS sequence"/>
</dbReference>